<name>A0A5J4X3C9_9EUKA</name>
<reference evidence="2 3" key="1">
    <citation type="submission" date="2019-03" db="EMBL/GenBank/DDBJ databases">
        <title>Single cell metagenomics reveals metabolic interactions within the superorganism composed of flagellate Streblomastix strix and complex community of Bacteroidetes bacteria on its surface.</title>
        <authorList>
            <person name="Treitli S.C."/>
            <person name="Kolisko M."/>
            <person name="Husnik F."/>
            <person name="Keeling P."/>
            <person name="Hampl V."/>
        </authorList>
    </citation>
    <scope>NUCLEOTIDE SEQUENCE [LARGE SCALE GENOMIC DNA]</scope>
    <source>
        <strain evidence="2">ST1C</strain>
    </source>
</reference>
<protein>
    <submittedName>
        <fullName evidence="2">Ribose-5-phosphate isomerase</fullName>
    </submittedName>
</protein>
<dbReference type="EMBL" id="SNRW01000340">
    <property type="protein sequence ID" value="KAA6401744.1"/>
    <property type="molecule type" value="Genomic_DNA"/>
</dbReference>
<dbReference type="NCBIfam" id="TIGR00689">
    <property type="entry name" value="rpiB_lacA_lacB"/>
    <property type="match status" value="1"/>
</dbReference>
<dbReference type="NCBIfam" id="NF004051">
    <property type="entry name" value="PRK05571.1"/>
    <property type="match status" value="1"/>
</dbReference>
<comment type="caution">
    <text evidence="2">The sequence shown here is derived from an EMBL/GenBank/DDBJ whole genome shotgun (WGS) entry which is preliminary data.</text>
</comment>
<dbReference type="InterPro" id="IPR036569">
    <property type="entry name" value="RpiB_LacA_LacB_sf"/>
</dbReference>
<dbReference type="PIRSF" id="PIRSF005384">
    <property type="entry name" value="RpiB_LacA_B"/>
    <property type="match status" value="1"/>
</dbReference>
<dbReference type="GO" id="GO:0016853">
    <property type="term" value="F:isomerase activity"/>
    <property type="evidence" value="ECO:0007669"/>
    <property type="project" value="UniProtKB-KW"/>
</dbReference>
<dbReference type="InterPro" id="IPR003500">
    <property type="entry name" value="RpiB_LacA_LacB"/>
</dbReference>
<dbReference type="InterPro" id="IPR004785">
    <property type="entry name" value="RpiB"/>
</dbReference>
<proteinExistence type="predicted"/>
<keyword evidence="1 2" id="KW-0413">Isomerase</keyword>
<evidence type="ECO:0000313" key="2">
    <source>
        <dbReference type="EMBL" id="KAA6401744.1"/>
    </source>
</evidence>
<dbReference type="Proteomes" id="UP000324800">
    <property type="component" value="Unassembled WGS sequence"/>
</dbReference>
<evidence type="ECO:0000256" key="1">
    <source>
        <dbReference type="ARBA" id="ARBA00023235"/>
    </source>
</evidence>
<dbReference type="AlphaFoldDB" id="A0A5J4X3C9"/>
<evidence type="ECO:0000313" key="3">
    <source>
        <dbReference type="Proteomes" id="UP000324800"/>
    </source>
</evidence>
<dbReference type="PANTHER" id="PTHR30345:SF0">
    <property type="entry name" value="DNA DAMAGE-REPAIR_TOLERATION PROTEIN DRT102"/>
    <property type="match status" value="1"/>
</dbReference>
<dbReference type="Pfam" id="PF02502">
    <property type="entry name" value="LacAB_rpiB"/>
    <property type="match status" value="1"/>
</dbReference>
<dbReference type="Gene3D" id="3.40.1400.10">
    <property type="entry name" value="Sugar-phosphate isomerase, RpiB/LacA/LacB"/>
    <property type="match status" value="1"/>
</dbReference>
<dbReference type="GO" id="GO:0005975">
    <property type="term" value="P:carbohydrate metabolic process"/>
    <property type="evidence" value="ECO:0007669"/>
    <property type="project" value="InterPro"/>
</dbReference>
<accession>A0A5J4X3C9</accession>
<dbReference type="PANTHER" id="PTHR30345">
    <property type="entry name" value="RIBOSE-5-PHOSPHATE ISOMERASE B"/>
    <property type="match status" value="1"/>
</dbReference>
<dbReference type="NCBIfam" id="TIGR01120">
    <property type="entry name" value="rpiB"/>
    <property type="match status" value="1"/>
</dbReference>
<organism evidence="2 3">
    <name type="scientific">Streblomastix strix</name>
    <dbReference type="NCBI Taxonomy" id="222440"/>
    <lineage>
        <taxon>Eukaryota</taxon>
        <taxon>Metamonada</taxon>
        <taxon>Preaxostyla</taxon>
        <taxon>Oxymonadida</taxon>
        <taxon>Streblomastigidae</taxon>
        <taxon>Streblomastix</taxon>
    </lineage>
</organism>
<dbReference type="OrthoDB" id="2106730at2759"/>
<sequence length="159" mass="17408">MTQQVQDTSSNKIKLFIGSDHAAYELKSLIISHIQSSFPQYDIIDVGTHSQESCDYPTFGHLVGENVVKQKGIGITICGTGIGISISANKVRGIRCALCHDVTTARLCKQHNNANVLALGARIVGVDLAKDIVSTFLTTPFSEEERHQKRIDLIEKIES</sequence>
<gene>
    <name evidence="2" type="ORF">EZS28_002735</name>
</gene>
<dbReference type="SUPFAM" id="SSF89623">
    <property type="entry name" value="Ribose/Galactose isomerase RpiB/AlsB"/>
    <property type="match status" value="1"/>
</dbReference>